<dbReference type="PANTHER" id="PTHR43046">
    <property type="entry name" value="GDP-MANNOSE MANNOSYL HYDROLASE"/>
    <property type="match status" value="1"/>
</dbReference>
<name>A0A3A1RAS7_9BACI</name>
<accession>A0A3A1RAS7</accession>
<dbReference type="SUPFAM" id="SSF55811">
    <property type="entry name" value="Nudix"/>
    <property type="match status" value="1"/>
</dbReference>
<dbReference type="AlphaFoldDB" id="A0A3A1RAS7"/>
<dbReference type="Proteomes" id="UP000265801">
    <property type="component" value="Unassembled WGS sequence"/>
</dbReference>
<comment type="cofactor">
    <cofactor evidence="1">
        <name>Mg(2+)</name>
        <dbReference type="ChEBI" id="CHEBI:18420"/>
    </cofactor>
</comment>
<evidence type="ECO:0000256" key="1">
    <source>
        <dbReference type="ARBA" id="ARBA00001946"/>
    </source>
</evidence>
<dbReference type="Gene3D" id="3.90.79.10">
    <property type="entry name" value="Nucleoside Triphosphate Pyrophosphohydrolase"/>
    <property type="match status" value="1"/>
</dbReference>
<dbReference type="EMBL" id="QXIR01000002">
    <property type="protein sequence ID" value="RIW38501.1"/>
    <property type="molecule type" value="Genomic_DNA"/>
</dbReference>
<feature type="domain" description="Nudix hydrolase" evidence="4">
    <location>
        <begin position="13"/>
        <end position="137"/>
    </location>
</feature>
<evidence type="ECO:0000313" key="5">
    <source>
        <dbReference type="EMBL" id="RIW38501.1"/>
    </source>
</evidence>
<dbReference type="PROSITE" id="PS51462">
    <property type="entry name" value="NUDIX"/>
    <property type="match status" value="1"/>
</dbReference>
<evidence type="ECO:0000313" key="6">
    <source>
        <dbReference type="Proteomes" id="UP000265801"/>
    </source>
</evidence>
<dbReference type="Pfam" id="PF00293">
    <property type="entry name" value="NUDIX"/>
    <property type="match status" value="1"/>
</dbReference>
<comment type="caution">
    <text evidence="5">The sequence shown here is derived from an EMBL/GenBank/DDBJ whole genome shotgun (WGS) entry which is preliminary data.</text>
</comment>
<gene>
    <name evidence="5" type="ORF">D3H55_02910</name>
</gene>
<dbReference type="InterPro" id="IPR000086">
    <property type="entry name" value="NUDIX_hydrolase_dom"/>
</dbReference>
<organism evidence="5 6">
    <name type="scientific">Bacillus salacetis</name>
    <dbReference type="NCBI Taxonomy" id="2315464"/>
    <lineage>
        <taxon>Bacteria</taxon>
        <taxon>Bacillati</taxon>
        <taxon>Bacillota</taxon>
        <taxon>Bacilli</taxon>
        <taxon>Bacillales</taxon>
        <taxon>Bacillaceae</taxon>
        <taxon>Bacillus</taxon>
    </lineage>
</organism>
<dbReference type="CDD" id="cd02883">
    <property type="entry name" value="NUDIX_Hydrolase"/>
    <property type="match status" value="1"/>
</dbReference>
<sequence>MQRQDKGGLDMKSWQGAAAICVNEKREVLVVRSADTEIWSVPSGGMEEGEAPEECCIREVAEETGCQVKIVKKLQVKQTVIQGIEVTTHYFQVKKTGGRLEVNDPDFNIAEACWKKVEEYEHFKQMYPEDLSLIKEIAGISKPVY</sequence>
<dbReference type="InterPro" id="IPR020084">
    <property type="entry name" value="NUDIX_hydrolase_CS"/>
</dbReference>
<dbReference type="OrthoDB" id="9804563at2"/>
<dbReference type="PRINTS" id="PR00502">
    <property type="entry name" value="NUDIXFAMILY"/>
</dbReference>
<dbReference type="PANTHER" id="PTHR43046:SF2">
    <property type="entry name" value="8-OXO-DGTP DIPHOSPHATASE-RELATED"/>
    <property type="match status" value="1"/>
</dbReference>
<evidence type="ECO:0000256" key="3">
    <source>
        <dbReference type="RuleBase" id="RU003476"/>
    </source>
</evidence>
<keyword evidence="2 3" id="KW-0378">Hydrolase</keyword>
<reference evidence="5 6" key="1">
    <citation type="submission" date="2018-09" db="EMBL/GenBank/DDBJ databases">
        <title>Bacillus saliacetes sp. nov., isolated from Thai shrimp paste (Ka-pi).</title>
        <authorList>
            <person name="Daroonpunt R."/>
            <person name="Tanasupawat S."/>
            <person name="Yiamsombut S."/>
        </authorList>
    </citation>
    <scope>NUCLEOTIDE SEQUENCE [LARGE SCALE GENOMIC DNA]</scope>
    <source>
        <strain evidence="5 6">SKP7-4</strain>
    </source>
</reference>
<protein>
    <submittedName>
        <fullName evidence="5">NUDIX domain-containing protein</fullName>
    </submittedName>
</protein>
<dbReference type="InterPro" id="IPR020476">
    <property type="entry name" value="Nudix_hydrolase"/>
</dbReference>
<dbReference type="PROSITE" id="PS00893">
    <property type="entry name" value="NUDIX_BOX"/>
    <property type="match status" value="1"/>
</dbReference>
<keyword evidence="6" id="KW-1185">Reference proteome</keyword>
<proteinExistence type="inferred from homology"/>
<dbReference type="GO" id="GO:0016787">
    <property type="term" value="F:hydrolase activity"/>
    <property type="evidence" value="ECO:0007669"/>
    <property type="project" value="UniProtKB-KW"/>
</dbReference>
<evidence type="ECO:0000256" key="2">
    <source>
        <dbReference type="ARBA" id="ARBA00022801"/>
    </source>
</evidence>
<comment type="similarity">
    <text evidence="3">Belongs to the Nudix hydrolase family.</text>
</comment>
<evidence type="ECO:0000259" key="4">
    <source>
        <dbReference type="PROSITE" id="PS51462"/>
    </source>
</evidence>
<dbReference type="InterPro" id="IPR015797">
    <property type="entry name" value="NUDIX_hydrolase-like_dom_sf"/>
</dbReference>